<dbReference type="Pfam" id="PF01501">
    <property type="entry name" value="Glyco_transf_8"/>
    <property type="match status" value="1"/>
</dbReference>
<keyword evidence="1" id="KW-0328">Glycosyltransferase</keyword>
<dbReference type="SUPFAM" id="SSF53448">
    <property type="entry name" value="Nucleotide-diphospho-sugar transferases"/>
    <property type="match status" value="1"/>
</dbReference>
<name>A0ABY3G6I3_9BACT</name>
<dbReference type="InterPro" id="IPR029044">
    <property type="entry name" value="Nucleotide-diphossugar_trans"/>
</dbReference>
<keyword evidence="2" id="KW-0808">Transferase</keyword>
<dbReference type="Gene3D" id="3.90.550.10">
    <property type="entry name" value="Spore Coat Polysaccharide Biosynthesis Protein SpsA, Chain A"/>
    <property type="match status" value="1"/>
</dbReference>
<dbReference type="InterPro" id="IPR002495">
    <property type="entry name" value="Glyco_trans_8"/>
</dbReference>
<comment type="caution">
    <text evidence="4">The sequence shown here is derived from an EMBL/GenBank/DDBJ whole genome shotgun (WGS) entry which is preliminary data.</text>
</comment>
<dbReference type="InterPro" id="IPR050748">
    <property type="entry name" value="Glycosyltrans_8_dom-fam"/>
</dbReference>
<proteinExistence type="predicted"/>
<keyword evidence="5" id="KW-1185">Reference proteome</keyword>
<reference evidence="4 5" key="1">
    <citation type="submission" date="2019-07" db="EMBL/GenBank/DDBJ databases">
        <title>Rapid identification of Enteric Bacteria from Whole Genome Sequences (WGS) using Average Nucleotide Identity (ANI).</title>
        <authorList>
            <person name="Lane C."/>
        </authorList>
    </citation>
    <scope>NUCLEOTIDE SEQUENCE [LARGE SCALE GENOMIC DNA]</scope>
    <source>
        <strain evidence="4 5">2011D-8905</strain>
    </source>
</reference>
<evidence type="ECO:0000256" key="3">
    <source>
        <dbReference type="ARBA" id="ARBA00022723"/>
    </source>
</evidence>
<protein>
    <submittedName>
        <fullName evidence="4">Glycosyltransferase family 8 protein</fullName>
    </submittedName>
</protein>
<evidence type="ECO:0000313" key="5">
    <source>
        <dbReference type="Proteomes" id="UP000321614"/>
    </source>
</evidence>
<dbReference type="CDD" id="cd04194">
    <property type="entry name" value="GT8_A4GalT_like"/>
    <property type="match status" value="1"/>
</dbReference>
<dbReference type="EMBL" id="VOAW01000014">
    <property type="protein sequence ID" value="TWO26018.1"/>
    <property type="molecule type" value="Genomic_DNA"/>
</dbReference>
<keyword evidence="3" id="KW-0479">Metal-binding</keyword>
<sequence>MYHIVLNVSNEYMKYASVLISSIVFNTQDNKNYTKDPYCFHIISSELTIYNIKKIREMEHQLNEIYPIKIFLHKADEKDFKELPSWAGSKATYFILLFEKFIPIDDISKCLIMDVDMLVLGDIRELFSYNLQDYFLGVVLDYSYHKESSILEPRKSLKMGKDFYFEYPEKYFNGGLLLINVNKWRAHNITNKMYDFFGKYRARVAMQDALNAVSEGNILILPMSWNFFPNNFFIDKTFKNTSKLYNFNYSESEYYDAQNDIKIIHFAYDTIKPWGGTEFARVDATGKPIVYPYYKEWWEIAFNVPVFSHDLKEVKHTLHYKGLVDLSFCVFNTMKNFSDNLVDVKNNNFIKSGAVDIIKNHLSYKIGNYANQQKTFFSKVTLPFGCLFIYLKHKLIDKKIKNFSNLNEYSDYTDASRIKESCEYKLGNSILKSNLFCKIKLMYKGMENG</sequence>
<evidence type="ECO:0000256" key="2">
    <source>
        <dbReference type="ARBA" id="ARBA00022679"/>
    </source>
</evidence>
<dbReference type="PANTHER" id="PTHR13778:SF47">
    <property type="entry name" value="LIPOPOLYSACCHARIDE 1,3-GALACTOSYLTRANSFERASE"/>
    <property type="match status" value="1"/>
</dbReference>
<gene>
    <name evidence="4" type="ORF">ZA01_04250</name>
</gene>
<evidence type="ECO:0000313" key="4">
    <source>
        <dbReference type="EMBL" id="TWO26018.1"/>
    </source>
</evidence>
<dbReference type="Proteomes" id="UP000321614">
    <property type="component" value="Unassembled WGS sequence"/>
</dbReference>
<dbReference type="PANTHER" id="PTHR13778">
    <property type="entry name" value="GLYCOSYLTRANSFERASE 8 DOMAIN-CONTAINING PROTEIN"/>
    <property type="match status" value="1"/>
</dbReference>
<evidence type="ECO:0000256" key="1">
    <source>
        <dbReference type="ARBA" id="ARBA00022676"/>
    </source>
</evidence>
<accession>A0ABY3G6I3</accession>
<dbReference type="RefSeq" id="WP_147500747.1">
    <property type="nucleotide sequence ID" value="NZ_JANPQQ010000008.1"/>
</dbReference>
<organism evidence="4 5">
    <name type="scientific">Campylobacter insulaenigrae</name>
    <dbReference type="NCBI Taxonomy" id="260714"/>
    <lineage>
        <taxon>Bacteria</taxon>
        <taxon>Pseudomonadati</taxon>
        <taxon>Campylobacterota</taxon>
        <taxon>Epsilonproteobacteria</taxon>
        <taxon>Campylobacterales</taxon>
        <taxon>Campylobacteraceae</taxon>
        <taxon>Campylobacter</taxon>
    </lineage>
</organism>